<dbReference type="OrthoDB" id="9800746at2"/>
<dbReference type="UniPathway" id="UPA00782"/>
<dbReference type="EMBL" id="CP001841">
    <property type="protein sequence ID" value="AEF80982.1"/>
    <property type="molecule type" value="Genomic_DNA"/>
</dbReference>
<dbReference type="PROSITE" id="PS01305">
    <property type="entry name" value="MOAA_NIFB_PQQE"/>
    <property type="match status" value="1"/>
</dbReference>
<comment type="pathway">
    <text evidence="3">Cofactor biosynthesis; Fe-Mo cofactor biosynthesis.</text>
</comment>
<evidence type="ECO:0000256" key="14">
    <source>
        <dbReference type="ARBA" id="ARBA00032102"/>
    </source>
</evidence>
<evidence type="ECO:0000256" key="11">
    <source>
        <dbReference type="ARBA" id="ARBA00023231"/>
    </source>
</evidence>
<gene>
    <name evidence="16" type="ordered locus">TREAZ_1489</name>
</gene>
<dbReference type="PANTHER" id="PTHR43787:SF13">
    <property type="entry name" value="FEMO COFACTOR BIOSYNTHESIS PROTEIN NIFB"/>
    <property type="match status" value="1"/>
</dbReference>
<dbReference type="InterPro" id="IPR006638">
    <property type="entry name" value="Elp3/MiaA/NifB-like_rSAM"/>
</dbReference>
<dbReference type="CDD" id="cd01335">
    <property type="entry name" value="Radical_SAM"/>
    <property type="match status" value="1"/>
</dbReference>
<comment type="function">
    <text evidence="2">Involved in the biosynthesis of the iron-molybdenum cofactor (FeMo-co or M-cluster) found in the dinitrogenase enzyme of the nitrogenase complex in nitrogen-fixing microorganisms. NifB catalyzes the crucial step of radical SAM-dependent carbide insertion that occurs concomitant with the insertion of a 9th sulfur and the rearrangement/coupling of two [4Fe-4S] clusters into a [8Fe-9S-C] cluster, the precursor to the M-cluster.</text>
</comment>
<feature type="domain" description="Radical SAM core" evidence="15">
    <location>
        <begin position="28"/>
        <end position="269"/>
    </location>
</feature>
<evidence type="ECO:0000313" key="16">
    <source>
        <dbReference type="EMBL" id="AEF80982.1"/>
    </source>
</evidence>
<evidence type="ECO:0000256" key="6">
    <source>
        <dbReference type="ARBA" id="ARBA00022485"/>
    </source>
</evidence>
<dbReference type="GO" id="GO:0032324">
    <property type="term" value="P:molybdopterin cofactor biosynthetic process"/>
    <property type="evidence" value="ECO:0007669"/>
    <property type="project" value="UniProtKB-ARBA"/>
</dbReference>
<protein>
    <recommendedName>
        <fullName evidence="5">FeMo cofactor biosynthesis protein NifB</fullName>
    </recommendedName>
    <alternativeName>
        <fullName evidence="14">Nitrogenase cofactor maturase NifB</fullName>
    </alternativeName>
    <alternativeName>
        <fullName evidence="13">Radical SAM assemblase NifB</fullName>
    </alternativeName>
</protein>
<reference evidence="17" key="1">
    <citation type="submission" date="2009-12" db="EMBL/GenBank/DDBJ databases">
        <title>Complete sequence of Treponema azotonutricium strain ZAS-9.</title>
        <authorList>
            <person name="Tetu S.G."/>
            <person name="Matson E."/>
            <person name="Ren Q."/>
            <person name="Seshadri R."/>
            <person name="Elbourne L."/>
            <person name="Hassan K.A."/>
            <person name="Durkin A."/>
            <person name="Radune D."/>
            <person name="Mohamoud Y."/>
            <person name="Shay R."/>
            <person name="Jin S."/>
            <person name="Zhang X."/>
            <person name="Lucey K."/>
            <person name="Ballor N.R."/>
            <person name="Ottesen E."/>
            <person name="Rosenthal R."/>
            <person name="Allen A."/>
            <person name="Leadbetter J.R."/>
            <person name="Paulsen I.T."/>
        </authorList>
    </citation>
    <scope>NUCLEOTIDE SEQUENCE [LARGE SCALE GENOMIC DNA]</scope>
    <source>
        <strain evidence="17">ATCC BAA-888 / DSM 13862 / ZAS-9</strain>
    </source>
</reference>
<dbReference type="STRING" id="545695.TREAZ_1489"/>
<reference evidence="16 17" key="2">
    <citation type="journal article" date="2011" name="ISME J.">
        <title>RNA-seq reveals cooperative metabolic interactions between two termite-gut spirochete species in co-culture.</title>
        <authorList>
            <person name="Rosenthal A.Z."/>
            <person name="Matson E.G."/>
            <person name="Eldar A."/>
            <person name="Leadbetter J.R."/>
        </authorList>
    </citation>
    <scope>NUCLEOTIDE SEQUENCE [LARGE SCALE GENOMIC DNA]</scope>
    <source>
        <strain evidence="17">ATCC BAA-888 / DSM 13862 / ZAS-9</strain>
    </source>
</reference>
<dbReference type="GO" id="GO:0046872">
    <property type="term" value="F:metal ion binding"/>
    <property type="evidence" value="ECO:0007669"/>
    <property type="project" value="UniProtKB-KW"/>
</dbReference>
<dbReference type="eggNOG" id="COG0535">
    <property type="taxonomic scope" value="Bacteria"/>
</dbReference>
<dbReference type="Proteomes" id="UP000009222">
    <property type="component" value="Chromosome"/>
</dbReference>
<keyword evidence="17" id="KW-1185">Reference proteome</keyword>
<keyword evidence="6" id="KW-0004">4Fe-4S</keyword>
<evidence type="ECO:0000313" key="17">
    <source>
        <dbReference type="Proteomes" id="UP000009222"/>
    </source>
</evidence>
<dbReference type="InterPro" id="IPR013785">
    <property type="entry name" value="Aldolase_TIM"/>
</dbReference>
<dbReference type="PANTHER" id="PTHR43787">
    <property type="entry name" value="FEMO COFACTOR BIOSYNTHESIS PROTEIN NIFB-RELATED"/>
    <property type="match status" value="1"/>
</dbReference>
<evidence type="ECO:0000256" key="12">
    <source>
        <dbReference type="ARBA" id="ARBA00023239"/>
    </source>
</evidence>
<dbReference type="PROSITE" id="PS51918">
    <property type="entry name" value="RADICAL_SAM"/>
    <property type="match status" value="1"/>
</dbReference>
<comment type="similarity">
    <text evidence="4">Belongs to the radical SAM superfamily. NifB family.</text>
</comment>
<dbReference type="SMART" id="SM00729">
    <property type="entry name" value="Elp3"/>
    <property type="match status" value="1"/>
</dbReference>
<dbReference type="InterPro" id="IPR000385">
    <property type="entry name" value="MoaA_NifB_PqqE_Fe-S-bd_CS"/>
</dbReference>
<evidence type="ECO:0000259" key="15">
    <source>
        <dbReference type="PROSITE" id="PS51918"/>
    </source>
</evidence>
<dbReference type="KEGG" id="taz:TREAZ_1489"/>
<evidence type="ECO:0000256" key="2">
    <source>
        <dbReference type="ARBA" id="ARBA00003522"/>
    </source>
</evidence>
<sequence length="306" mass="32993">MPCGQIPVLGEQFSHVANQHPCFSGEANMNHGRIHLPVSPVCNIQCRFCKRTFNKTEQRPGVTAKILKSETAVSLVERALELYPEITVAGIAGPGDTLASPHALETFTLIHQKLPNLINCLSTNGLLLERYADDIAAAGVQTLTVTVNAVDPVILDKICSRVILDGVVHEGVEGAAILIGAQKQGIRKAADLGLLIKINIVLIPTINGSHIGEIARTVKDLGAGIVNIIPLIPQHEFADFSPPDCFELALAREEAEKSLPVFRHCQHCRADACGIPGKGDMTIADLLPEELQTAEYKKMEQTFSHG</sequence>
<keyword evidence="12" id="KW-0456">Lyase</keyword>
<dbReference type="SFLD" id="SFLDS00029">
    <property type="entry name" value="Radical_SAM"/>
    <property type="match status" value="1"/>
</dbReference>
<name>F5YEM2_LEAAZ</name>
<dbReference type="SUPFAM" id="SSF102114">
    <property type="entry name" value="Radical SAM enzymes"/>
    <property type="match status" value="1"/>
</dbReference>
<organism evidence="16 17">
    <name type="scientific">Leadbettera azotonutricia (strain ATCC BAA-888 / DSM 13862 / ZAS-9)</name>
    <name type="common">Treponema azotonutricium</name>
    <dbReference type="NCBI Taxonomy" id="545695"/>
    <lineage>
        <taxon>Bacteria</taxon>
        <taxon>Pseudomonadati</taxon>
        <taxon>Spirochaetota</taxon>
        <taxon>Spirochaetia</taxon>
        <taxon>Spirochaetales</taxon>
        <taxon>Breznakiellaceae</taxon>
        <taxon>Leadbettera</taxon>
    </lineage>
</organism>
<evidence type="ECO:0000256" key="13">
    <source>
        <dbReference type="ARBA" id="ARBA00030926"/>
    </source>
</evidence>
<evidence type="ECO:0000256" key="7">
    <source>
        <dbReference type="ARBA" id="ARBA00022691"/>
    </source>
</evidence>
<evidence type="ECO:0000256" key="8">
    <source>
        <dbReference type="ARBA" id="ARBA00022723"/>
    </source>
</evidence>
<dbReference type="Gene3D" id="3.20.20.70">
    <property type="entry name" value="Aldolase class I"/>
    <property type="match status" value="1"/>
</dbReference>
<keyword evidence="7" id="KW-0949">S-adenosyl-L-methionine</keyword>
<proteinExistence type="inferred from homology"/>
<dbReference type="GO" id="GO:0016829">
    <property type="term" value="F:lyase activity"/>
    <property type="evidence" value="ECO:0007669"/>
    <property type="project" value="UniProtKB-KW"/>
</dbReference>
<dbReference type="InterPro" id="IPR058240">
    <property type="entry name" value="rSAM_sf"/>
</dbReference>
<accession>F5YEM2</accession>
<evidence type="ECO:0000256" key="1">
    <source>
        <dbReference type="ARBA" id="ARBA00001966"/>
    </source>
</evidence>
<dbReference type="Pfam" id="PF04055">
    <property type="entry name" value="Radical_SAM"/>
    <property type="match status" value="1"/>
</dbReference>
<dbReference type="FunCoup" id="F5YEM2">
    <property type="interactions" value="380"/>
</dbReference>
<dbReference type="AlphaFoldDB" id="F5YEM2"/>
<evidence type="ECO:0000256" key="9">
    <source>
        <dbReference type="ARBA" id="ARBA00023004"/>
    </source>
</evidence>
<dbReference type="GO" id="GO:0051539">
    <property type="term" value="F:4 iron, 4 sulfur cluster binding"/>
    <property type="evidence" value="ECO:0007669"/>
    <property type="project" value="UniProtKB-KW"/>
</dbReference>
<evidence type="ECO:0000256" key="5">
    <source>
        <dbReference type="ARBA" id="ARBA00021702"/>
    </source>
</evidence>
<keyword evidence="8" id="KW-0479">Metal-binding</keyword>
<keyword evidence="10" id="KW-0411">Iron-sulfur</keyword>
<dbReference type="InParanoid" id="F5YEM2"/>
<evidence type="ECO:0000256" key="4">
    <source>
        <dbReference type="ARBA" id="ARBA00006804"/>
    </source>
</evidence>
<keyword evidence="11" id="KW-0535">Nitrogen fixation</keyword>
<dbReference type="HOGENOM" id="CLU_027639_1_0_12"/>
<comment type="cofactor">
    <cofactor evidence="1">
        <name>[4Fe-4S] cluster</name>
        <dbReference type="ChEBI" id="CHEBI:49883"/>
    </cofactor>
</comment>
<evidence type="ECO:0000256" key="3">
    <source>
        <dbReference type="ARBA" id="ARBA00005155"/>
    </source>
</evidence>
<dbReference type="SFLD" id="SFLDG01067">
    <property type="entry name" value="SPASM/twitch_domain_containing"/>
    <property type="match status" value="1"/>
</dbReference>
<evidence type="ECO:0000256" key="10">
    <source>
        <dbReference type="ARBA" id="ARBA00023014"/>
    </source>
</evidence>
<keyword evidence="9" id="KW-0408">Iron</keyword>
<dbReference type="InterPro" id="IPR007197">
    <property type="entry name" value="rSAM"/>
</dbReference>